<feature type="domain" description="LytR/CpsA/Psr regulator C-terminal" evidence="1">
    <location>
        <begin position="60"/>
        <end position="144"/>
    </location>
</feature>
<keyword evidence="3" id="KW-1185">Reference proteome</keyword>
<name>A0ABP7IZF5_9ACTN</name>
<comment type="caution">
    <text evidence="2">The sequence shown here is derived from an EMBL/GenBank/DDBJ whole genome shotgun (WGS) entry which is preliminary data.</text>
</comment>
<dbReference type="RefSeq" id="WP_344777848.1">
    <property type="nucleotide sequence ID" value="NZ_BAABAH010000015.1"/>
</dbReference>
<protein>
    <recommendedName>
        <fullName evidence="1">LytR/CpsA/Psr regulator C-terminal domain-containing protein</fullName>
    </recommendedName>
</protein>
<organism evidence="2 3">
    <name type="scientific">Nocardioides panacisoli</name>
    <dbReference type="NCBI Taxonomy" id="627624"/>
    <lineage>
        <taxon>Bacteria</taxon>
        <taxon>Bacillati</taxon>
        <taxon>Actinomycetota</taxon>
        <taxon>Actinomycetes</taxon>
        <taxon>Propionibacteriales</taxon>
        <taxon>Nocardioidaceae</taxon>
        <taxon>Nocardioides</taxon>
    </lineage>
</organism>
<proteinExistence type="predicted"/>
<sequence>MDMTRSARSAATLLVLAVIFVAGLAWAWGKVTEPFPDKASDPACNDTLFAAGDKIVPGDVLVSVLNAGDRSGLASDTMSHLVRMGFGKGEIGDTDRIRVPAQVWAPDPNAPAARLVASYLGKRVPIVDQDSSKPGITVVVNDDFTGVLKGAADEAVDDDTYVCSPSH</sequence>
<dbReference type="Proteomes" id="UP001501821">
    <property type="component" value="Unassembled WGS sequence"/>
</dbReference>
<dbReference type="Gene3D" id="3.30.70.2390">
    <property type="match status" value="1"/>
</dbReference>
<reference evidence="3" key="1">
    <citation type="journal article" date="2019" name="Int. J. Syst. Evol. Microbiol.">
        <title>The Global Catalogue of Microorganisms (GCM) 10K type strain sequencing project: providing services to taxonomists for standard genome sequencing and annotation.</title>
        <authorList>
            <consortium name="The Broad Institute Genomics Platform"/>
            <consortium name="The Broad Institute Genome Sequencing Center for Infectious Disease"/>
            <person name="Wu L."/>
            <person name="Ma J."/>
        </authorList>
    </citation>
    <scope>NUCLEOTIDE SEQUENCE [LARGE SCALE GENOMIC DNA]</scope>
    <source>
        <strain evidence="3">JCM 16953</strain>
    </source>
</reference>
<dbReference type="Pfam" id="PF13399">
    <property type="entry name" value="LytR_C"/>
    <property type="match status" value="1"/>
</dbReference>
<gene>
    <name evidence="2" type="ORF">GCM10022242_34990</name>
</gene>
<evidence type="ECO:0000259" key="1">
    <source>
        <dbReference type="Pfam" id="PF13399"/>
    </source>
</evidence>
<dbReference type="InterPro" id="IPR027381">
    <property type="entry name" value="LytR/CpsA/Psr_C"/>
</dbReference>
<dbReference type="EMBL" id="BAABAH010000015">
    <property type="protein sequence ID" value="GAA3830578.1"/>
    <property type="molecule type" value="Genomic_DNA"/>
</dbReference>
<evidence type="ECO:0000313" key="3">
    <source>
        <dbReference type="Proteomes" id="UP001501821"/>
    </source>
</evidence>
<accession>A0ABP7IZF5</accession>
<evidence type="ECO:0000313" key="2">
    <source>
        <dbReference type="EMBL" id="GAA3830578.1"/>
    </source>
</evidence>